<feature type="compositionally biased region" description="Basic and acidic residues" evidence="1">
    <location>
        <begin position="67"/>
        <end position="94"/>
    </location>
</feature>
<feature type="compositionally biased region" description="Low complexity" evidence="1">
    <location>
        <begin position="130"/>
        <end position="149"/>
    </location>
</feature>
<accession>A0A0C9YXY4</accession>
<dbReference type="HOGENOM" id="CLU_1579157_0_0_1"/>
<dbReference type="Proteomes" id="UP000054018">
    <property type="component" value="Unassembled WGS sequence"/>
</dbReference>
<name>A0A0C9YXY4_9AGAM</name>
<proteinExistence type="predicted"/>
<dbReference type="AlphaFoldDB" id="A0A0C9YXY4"/>
<sequence length="169" mass="18523">MLTHSHQGEHVKLVFSSMRRSTKRSIGLDEAADDSIGEQGGEADGQLYGDVVMDDSDAEMEMGLDMSAKERCEHTKKDVPTKDGHARTVQDGRTKNRQGHPLRKKDEIPESTTTRTLLAKRTKYVPRPASTSVTSTSSTTMTTSKITSTKARIRSGAGGDTPTAWNRED</sequence>
<organism evidence="2 3">
    <name type="scientific">Pisolithus microcarpus 441</name>
    <dbReference type="NCBI Taxonomy" id="765257"/>
    <lineage>
        <taxon>Eukaryota</taxon>
        <taxon>Fungi</taxon>
        <taxon>Dikarya</taxon>
        <taxon>Basidiomycota</taxon>
        <taxon>Agaricomycotina</taxon>
        <taxon>Agaricomycetes</taxon>
        <taxon>Agaricomycetidae</taxon>
        <taxon>Boletales</taxon>
        <taxon>Sclerodermatineae</taxon>
        <taxon>Pisolithaceae</taxon>
        <taxon>Pisolithus</taxon>
    </lineage>
</organism>
<feature type="region of interest" description="Disordered" evidence="1">
    <location>
        <begin position="15"/>
        <end position="169"/>
    </location>
</feature>
<protein>
    <submittedName>
        <fullName evidence="2">Uncharacterized protein</fullName>
    </submittedName>
</protein>
<gene>
    <name evidence="2" type="ORF">PISMIDRAFT_18465</name>
</gene>
<evidence type="ECO:0000256" key="1">
    <source>
        <dbReference type="SAM" id="MobiDB-lite"/>
    </source>
</evidence>
<reference evidence="3" key="2">
    <citation type="submission" date="2015-01" db="EMBL/GenBank/DDBJ databases">
        <title>Evolutionary Origins and Diversification of the Mycorrhizal Mutualists.</title>
        <authorList>
            <consortium name="DOE Joint Genome Institute"/>
            <consortium name="Mycorrhizal Genomics Consortium"/>
            <person name="Kohler A."/>
            <person name="Kuo A."/>
            <person name="Nagy L.G."/>
            <person name="Floudas D."/>
            <person name="Copeland A."/>
            <person name="Barry K.W."/>
            <person name="Cichocki N."/>
            <person name="Veneault-Fourrey C."/>
            <person name="LaButti K."/>
            <person name="Lindquist E.A."/>
            <person name="Lipzen A."/>
            <person name="Lundell T."/>
            <person name="Morin E."/>
            <person name="Murat C."/>
            <person name="Riley R."/>
            <person name="Ohm R."/>
            <person name="Sun H."/>
            <person name="Tunlid A."/>
            <person name="Henrissat B."/>
            <person name="Grigoriev I.V."/>
            <person name="Hibbett D.S."/>
            <person name="Martin F."/>
        </authorList>
    </citation>
    <scope>NUCLEOTIDE SEQUENCE [LARGE SCALE GENOMIC DNA]</scope>
    <source>
        <strain evidence="3">441</strain>
    </source>
</reference>
<dbReference type="EMBL" id="KN834046">
    <property type="protein sequence ID" value="KIK12803.1"/>
    <property type="molecule type" value="Genomic_DNA"/>
</dbReference>
<reference evidence="2 3" key="1">
    <citation type="submission" date="2014-04" db="EMBL/GenBank/DDBJ databases">
        <authorList>
            <consortium name="DOE Joint Genome Institute"/>
            <person name="Kuo A."/>
            <person name="Kohler A."/>
            <person name="Costa M.D."/>
            <person name="Nagy L.G."/>
            <person name="Floudas D."/>
            <person name="Copeland A."/>
            <person name="Barry K.W."/>
            <person name="Cichocki N."/>
            <person name="Veneault-Fourrey C."/>
            <person name="LaButti K."/>
            <person name="Lindquist E.A."/>
            <person name="Lipzen A."/>
            <person name="Lundell T."/>
            <person name="Morin E."/>
            <person name="Murat C."/>
            <person name="Sun H."/>
            <person name="Tunlid A."/>
            <person name="Henrissat B."/>
            <person name="Grigoriev I.V."/>
            <person name="Hibbett D.S."/>
            <person name="Martin F."/>
            <person name="Nordberg H.P."/>
            <person name="Cantor M.N."/>
            <person name="Hua S.X."/>
        </authorList>
    </citation>
    <scope>NUCLEOTIDE SEQUENCE [LARGE SCALE GENOMIC DNA]</scope>
    <source>
        <strain evidence="2 3">441</strain>
    </source>
</reference>
<evidence type="ECO:0000313" key="2">
    <source>
        <dbReference type="EMBL" id="KIK12803.1"/>
    </source>
</evidence>
<feature type="compositionally biased region" description="Acidic residues" evidence="1">
    <location>
        <begin position="52"/>
        <end position="62"/>
    </location>
</feature>
<evidence type="ECO:0000313" key="3">
    <source>
        <dbReference type="Proteomes" id="UP000054018"/>
    </source>
</evidence>
<keyword evidence="3" id="KW-1185">Reference proteome</keyword>